<comment type="similarity">
    <text evidence="1">Belongs to the clavaminate synthase family.</text>
</comment>
<dbReference type="GO" id="GO:0005506">
    <property type="term" value="F:iron ion binding"/>
    <property type="evidence" value="ECO:0007669"/>
    <property type="project" value="InterPro"/>
</dbReference>
<evidence type="ECO:0000256" key="6">
    <source>
        <dbReference type="PIRSR" id="PIRSR019543-2"/>
    </source>
</evidence>
<dbReference type="InterPro" id="IPR003819">
    <property type="entry name" value="TauD/TfdA-like"/>
</dbReference>
<feature type="domain" description="TauD/TfdA-like" evidence="8">
    <location>
        <begin position="150"/>
        <end position="331"/>
    </location>
</feature>
<keyword evidence="3 9" id="KW-0560">Oxidoreductase</keyword>
<dbReference type="AlphaFoldDB" id="A0A7W7VJ03"/>
<dbReference type="EMBL" id="JACHJQ010000010">
    <property type="protein sequence ID" value="MBB4911580.1"/>
    <property type="molecule type" value="Genomic_DNA"/>
</dbReference>
<dbReference type="GO" id="GO:0016491">
    <property type="term" value="F:oxidoreductase activity"/>
    <property type="evidence" value="ECO:0007669"/>
    <property type="project" value="UniProtKB-KW"/>
</dbReference>
<evidence type="ECO:0000313" key="10">
    <source>
        <dbReference type="Proteomes" id="UP000520767"/>
    </source>
</evidence>
<feature type="binding site" evidence="5">
    <location>
        <position position="329"/>
    </location>
    <ligand>
        <name>2-oxoglutarate</name>
        <dbReference type="ChEBI" id="CHEBI:16810"/>
    </ligand>
</feature>
<evidence type="ECO:0000256" key="2">
    <source>
        <dbReference type="ARBA" id="ARBA00022723"/>
    </source>
</evidence>
<evidence type="ECO:0000256" key="5">
    <source>
        <dbReference type="PIRSR" id="PIRSR019543-1"/>
    </source>
</evidence>
<keyword evidence="4 6" id="KW-0408">Iron</keyword>
<dbReference type="InterPro" id="IPR014503">
    <property type="entry name" value="Clavaminate_syn-like"/>
</dbReference>
<feature type="compositionally biased region" description="Basic and acidic residues" evidence="7">
    <location>
        <begin position="1"/>
        <end position="12"/>
    </location>
</feature>
<dbReference type="EC" id="1.14.11.39" evidence="9"/>
<feature type="region of interest" description="Disordered" evidence="7">
    <location>
        <begin position="1"/>
        <end position="20"/>
    </location>
</feature>
<feature type="binding site" evidence="6">
    <location>
        <position position="311"/>
    </location>
    <ligand>
        <name>Fe cation</name>
        <dbReference type="ChEBI" id="CHEBI:24875"/>
    </ligand>
</feature>
<dbReference type="SUPFAM" id="SSF51197">
    <property type="entry name" value="Clavaminate synthase-like"/>
    <property type="match status" value="1"/>
</dbReference>
<feature type="binding site" evidence="5">
    <location>
        <position position="206"/>
    </location>
    <ligand>
        <name>2-oxoglutarate</name>
        <dbReference type="ChEBI" id="CHEBI:16810"/>
    </ligand>
</feature>
<evidence type="ECO:0000313" key="9">
    <source>
        <dbReference type="EMBL" id="MBB4911580.1"/>
    </source>
</evidence>
<dbReference type="RefSeq" id="WP_192772846.1">
    <property type="nucleotide sequence ID" value="NZ_JACHJQ010000010.1"/>
</dbReference>
<name>A0A7W7VJ03_9PSEU</name>
<sequence length="348" mass="38238">MLPRLSPDHDSSKQGQQGSGGAYMLISEGLEANEVVRVQESDARRLWNFAQQLAAGEQIERLDAEQLAELGTVLTSTLPEAVLRAAHRFRNRGTTHDVLLLRGILPADHDLGPTPGSATSPRHGHANLCALNLMAVMNMFGEPFTFEDLYGGRLVQDVVAAQGKESAQTSEGSDCFLEWHVEDAFSSDRCDYFGLLCLRGDPAAATILAPARALVLPDEARKVLMQPRYTVLPDIAHGENPEPQTGVAVLTGTREAPEIRFDPIYMVPADPADDEARSAFEFLTEAVKATAVSHVLQPGDLIVVDNRRVVHARSAFQPRFDGSGRWLMRTMVCSSLPRHRRRQSRRAI</sequence>
<gene>
    <name evidence="9" type="ORF">FHR82_007850</name>
</gene>
<dbReference type="Pfam" id="PF02668">
    <property type="entry name" value="TauD"/>
    <property type="match status" value="1"/>
</dbReference>
<evidence type="ECO:0000256" key="1">
    <source>
        <dbReference type="ARBA" id="ARBA00008425"/>
    </source>
</evidence>
<dbReference type="Proteomes" id="UP000520767">
    <property type="component" value="Unassembled WGS sequence"/>
</dbReference>
<dbReference type="InterPro" id="IPR042098">
    <property type="entry name" value="TauD-like_sf"/>
</dbReference>
<proteinExistence type="inferred from homology"/>
<evidence type="ECO:0000256" key="3">
    <source>
        <dbReference type="ARBA" id="ARBA00023002"/>
    </source>
</evidence>
<feature type="binding site" evidence="6">
    <location>
        <position position="182"/>
    </location>
    <ligand>
        <name>Fe cation</name>
        <dbReference type="ChEBI" id="CHEBI:24875"/>
    </ligand>
</feature>
<keyword evidence="2 6" id="KW-0479">Metal-binding</keyword>
<dbReference type="Gene3D" id="3.60.130.10">
    <property type="entry name" value="Clavaminate synthase-like"/>
    <property type="match status" value="1"/>
</dbReference>
<comment type="caution">
    <text evidence="9">The sequence shown here is derived from an EMBL/GenBank/DDBJ whole genome shotgun (WGS) entry which is preliminary data.</text>
</comment>
<feature type="binding site" evidence="6">
    <location>
        <position position="180"/>
    </location>
    <ligand>
        <name>Fe cation</name>
        <dbReference type="ChEBI" id="CHEBI:24875"/>
    </ligand>
</feature>
<evidence type="ECO:0000256" key="7">
    <source>
        <dbReference type="SAM" id="MobiDB-lite"/>
    </source>
</evidence>
<feature type="binding site" evidence="5">
    <location>
        <position position="325"/>
    </location>
    <ligand>
        <name>2-oxoglutarate</name>
        <dbReference type="ChEBI" id="CHEBI:16810"/>
    </ligand>
</feature>
<accession>A0A7W7VJ03</accession>
<protein>
    <submittedName>
        <fullName evidence="9">L-asparagine oxygenase</fullName>
        <ecNumber evidence="9">1.14.11.39</ecNumber>
    </submittedName>
</protein>
<keyword evidence="10" id="KW-1185">Reference proteome</keyword>
<evidence type="ECO:0000259" key="8">
    <source>
        <dbReference type="Pfam" id="PF02668"/>
    </source>
</evidence>
<dbReference type="PIRSF" id="PIRSF019543">
    <property type="entry name" value="Clavaminate_syn"/>
    <property type="match status" value="1"/>
</dbReference>
<organism evidence="9 10">
    <name type="scientific">Actinophytocola algeriensis</name>
    <dbReference type="NCBI Taxonomy" id="1768010"/>
    <lineage>
        <taxon>Bacteria</taxon>
        <taxon>Bacillati</taxon>
        <taxon>Actinomycetota</taxon>
        <taxon>Actinomycetes</taxon>
        <taxon>Pseudonocardiales</taxon>
        <taxon>Pseudonocardiaceae</taxon>
    </lineage>
</organism>
<reference evidence="9 10" key="1">
    <citation type="submission" date="2020-08" db="EMBL/GenBank/DDBJ databases">
        <title>Genomic Encyclopedia of Type Strains, Phase III (KMG-III): the genomes of soil and plant-associated and newly described type strains.</title>
        <authorList>
            <person name="Whitman W."/>
        </authorList>
    </citation>
    <scope>NUCLEOTIDE SEQUENCE [LARGE SCALE GENOMIC DNA]</scope>
    <source>
        <strain evidence="9 10">CECT 8960</strain>
    </source>
</reference>
<evidence type="ECO:0000256" key="4">
    <source>
        <dbReference type="ARBA" id="ARBA00023004"/>
    </source>
</evidence>